<dbReference type="InterPro" id="IPR024079">
    <property type="entry name" value="MetalloPept_cat_dom_sf"/>
</dbReference>
<gene>
    <name evidence="1" type="ORF">NC797_11645</name>
</gene>
<accession>A0A9X3WUP4</accession>
<comment type="caution">
    <text evidence="1">The sequence shown here is derived from an EMBL/GenBank/DDBJ whole genome shotgun (WGS) entry which is preliminary data.</text>
</comment>
<dbReference type="EMBL" id="JAMQKB010000011">
    <property type="protein sequence ID" value="MDC3425158.1"/>
    <property type="molecule type" value="Genomic_DNA"/>
</dbReference>
<evidence type="ECO:0000313" key="2">
    <source>
        <dbReference type="Proteomes" id="UP001145050"/>
    </source>
</evidence>
<evidence type="ECO:0000313" key="1">
    <source>
        <dbReference type="EMBL" id="MDC3425158.1"/>
    </source>
</evidence>
<name>A0A9X3WUP4_9BACI</name>
<organism evidence="1 2">
    <name type="scientific">Terrihalobacillus insolitus</name>
    <dbReference type="NCBI Taxonomy" id="2950438"/>
    <lineage>
        <taxon>Bacteria</taxon>
        <taxon>Bacillati</taxon>
        <taxon>Bacillota</taxon>
        <taxon>Bacilli</taxon>
        <taxon>Bacillales</taxon>
        <taxon>Bacillaceae</taxon>
        <taxon>Terrihalobacillus</taxon>
    </lineage>
</organism>
<reference evidence="1" key="1">
    <citation type="submission" date="2022-06" db="EMBL/GenBank/DDBJ databases">
        <title>Aquibacillus sp. a new bacterium isolated from soil saline samples.</title>
        <authorList>
            <person name="Galisteo C."/>
            <person name="De La Haba R."/>
            <person name="Sanchez-Porro C."/>
            <person name="Ventosa A."/>
        </authorList>
    </citation>
    <scope>NUCLEOTIDE SEQUENCE</scope>
    <source>
        <strain evidence="1">3ASR75-11</strain>
    </source>
</reference>
<dbReference type="RefSeq" id="WP_272436961.1">
    <property type="nucleotide sequence ID" value="NZ_JAMQKB010000011.1"/>
</dbReference>
<dbReference type="AlphaFoldDB" id="A0A9X3WUP4"/>
<dbReference type="GO" id="GO:0008237">
    <property type="term" value="F:metallopeptidase activity"/>
    <property type="evidence" value="ECO:0007669"/>
    <property type="project" value="InterPro"/>
</dbReference>
<dbReference type="SUPFAM" id="SSF55486">
    <property type="entry name" value="Metalloproteases ('zincins'), catalytic domain"/>
    <property type="match status" value="1"/>
</dbReference>
<keyword evidence="2" id="KW-1185">Reference proteome</keyword>
<protein>
    <recommendedName>
        <fullName evidence="3">Peptidase M10 metallopeptidase domain-containing protein</fullName>
    </recommendedName>
</protein>
<evidence type="ECO:0008006" key="3">
    <source>
        <dbReference type="Google" id="ProtNLM"/>
    </source>
</evidence>
<dbReference type="Gene3D" id="3.40.390.10">
    <property type="entry name" value="Collagenase (Catalytic Domain)"/>
    <property type="match status" value="1"/>
</dbReference>
<proteinExistence type="predicted"/>
<sequence length="192" mass="21977">MSFIVKKILKSIMVLTSAVVLSSMFFIIDVKADYFGGSRSYQAAPYAWYHSSVYSYNYDDNYDAGRGYWNDHFGVNIKKTYDTGTYIDRYYVGNTSTSGLLGRIQPINGNSEVASVNEYWYRVNVFIYDNQMRAQSSYNNSHVSMNAAHEIGHSIKMAHASSAYYSVMPQGWRTLPYNITSYDSGEIDAKWY</sequence>
<dbReference type="Proteomes" id="UP001145050">
    <property type="component" value="Unassembled WGS sequence"/>
</dbReference>